<proteinExistence type="predicted"/>
<keyword evidence="1" id="KW-0812">Transmembrane</keyword>
<accession>A0A8J4M3R1</accession>
<dbReference type="Proteomes" id="UP000677918">
    <property type="component" value="Unassembled WGS sequence"/>
</dbReference>
<dbReference type="EMBL" id="BOVK01000072">
    <property type="protein sequence ID" value="GIQ71130.1"/>
    <property type="molecule type" value="Genomic_DNA"/>
</dbReference>
<keyword evidence="1" id="KW-0472">Membrane</keyword>
<keyword evidence="3" id="KW-1185">Reference proteome</keyword>
<gene>
    <name evidence="2" type="ORF">XYCOK13_39540</name>
</gene>
<organism evidence="2 3">
    <name type="scientific">Xylanibacillus composti</name>
    <dbReference type="NCBI Taxonomy" id="1572762"/>
    <lineage>
        <taxon>Bacteria</taxon>
        <taxon>Bacillati</taxon>
        <taxon>Bacillota</taxon>
        <taxon>Bacilli</taxon>
        <taxon>Bacillales</taxon>
        <taxon>Paenibacillaceae</taxon>
        <taxon>Xylanibacillus</taxon>
    </lineage>
</organism>
<evidence type="ECO:0000313" key="3">
    <source>
        <dbReference type="Proteomes" id="UP000677918"/>
    </source>
</evidence>
<feature type="transmembrane region" description="Helical" evidence="1">
    <location>
        <begin position="33"/>
        <end position="55"/>
    </location>
</feature>
<reference evidence="2" key="1">
    <citation type="submission" date="2021-04" db="EMBL/GenBank/DDBJ databases">
        <title>Draft genome sequence of Xylanibacillus composti strain K13.</title>
        <authorList>
            <person name="Uke A."/>
            <person name="Chhe C."/>
            <person name="Baramee S."/>
            <person name="Kosugi A."/>
        </authorList>
    </citation>
    <scope>NUCLEOTIDE SEQUENCE</scope>
    <source>
        <strain evidence="2">K13</strain>
    </source>
</reference>
<evidence type="ECO:0000313" key="2">
    <source>
        <dbReference type="EMBL" id="GIQ71130.1"/>
    </source>
</evidence>
<dbReference type="RefSeq" id="WP_213413931.1">
    <property type="nucleotide sequence ID" value="NZ_BOVK01000072.1"/>
</dbReference>
<comment type="caution">
    <text evidence="2">The sequence shown here is derived from an EMBL/GenBank/DDBJ whole genome shotgun (WGS) entry which is preliminary data.</text>
</comment>
<name>A0A8J4M3R1_9BACL</name>
<protein>
    <submittedName>
        <fullName evidence="2">Uncharacterized protein</fullName>
    </submittedName>
</protein>
<keyword evidence="1" id="KW-1133">Transmembrane helix</keyword>
<feature type="transmembrane region" description="Helical" evidence="1">
    <location>
        <begin position="6"/>
        <end position="21"/>
    </location>
</feature>
<sequence length="73" mass="8344">MNLKLVLLIGFVLIAAVVLEWRNLRKASPGNRWFFLIMLLASGGLWIYITTGVHVPRPINWLMAVLEPFDPIQ</sequence>
<dbReference type="AlphaFoldDB" id="A0A8J4M3R1"/>
<evidence type="ECO:0000256" key="1">
    <source>
        <dbReference type="SAM" id="Phobius"/>
    </source>
</evidence>